<feature type="transmembrane region" description="Helical" evidence="1">
    <location>
        <begin position="12"/>
        <end position="30"/>
    </location>
</feature>
<comment type="caution">
    <text evidence="2">The sequence shown here is derived from an EMBL/GenBank/DDBJ whole genome shotgun (WGS) entry which is preliminary data.</text>
</comment>
<reference evidence="2 3" key="1">
    <citation type="submission" date="2023-07" db="EMBL/GenBank/DDBJ databases">
        <title>Genomic Encyclopedia of Type Strains, Phase IV (KMG-IV): sequencing the most valuable type-strain genomes for metagenomic binning, comparative biology and taxonomic classification.</title>
        <authorList>
            <person name="Goeker M."/>
        </authorList>
    </citation>
    <scope>NUCLEOTIDE SEQUENCE [LARGE SCALE GENOMIC DNA]</scope>
    <source>
        <strain evidence="2 3">DSM 46876</strain>
    </source>
</reference>
<dbReference type="EMBL" id="JAUSUV010000012">
    <property type="protein sequence ID" value="MDQ0418454.1"/>
    <property type="molecule type" value="Genomic_DNA"/>
</dbReference>
<keyword evidence="1" id="KW-1133">Transmembrane helix</keyword>
<evidence type="ECO:0000313" key="2">
    <source>
        <dbReference type="EMBL" id="MDQ0418454.1"/>
    </source>
</evidence>
<dbReference type="Pfam" id="PF04531">
    <property type="entry name" value="Phage_holin_1"/>
    <property type="match status" value="1"/>
</dbReference>
<keyword evidence="3" id="KW-1185">Reference proteome</keyword>
<proteinExistence type="predicted"/>
<sequence length="75" mass="8082">MDNNRWKNSGMWISLTGLVFLFLQTIGVYISPVNQGAITTVIDSIVGLLVVLGILSNPTTKNQGFLDDEGGAKND</sequence>
<evidence type="ECO:0000256" key="1">
    <source>
        <dbReference type="SAM" id="Phobius"/>
    </source>
</evidence>
<dbReference type="RefSeq" id="WP_307254178.1">
    <property type="nucleotide sequence ID" value="NZ_JAUSUV010000012.1"/>
</dbReference>
<evidence type="ECO:0000313" key="3">
    <source>
        <dbReference type="Proteomes" id="UP001238450"/>
    </source>
</evidence>
<organism evidence="2 3">
    <name type="scientific">Croceifilum oryzae</name>
    <dbReference type="NCBI Taxonomy" id="1553429"/>
    <lineage>
        <taxon>Bacteria</taxon>
        <taxon>Bacillati</taxon>
        <taxon>Bacillota</taxon>
        <taxon>Bacilli</taxon>
        <taxon>Bacillales</taxon>
        <taxon>Thermoactinomycetaceae</taxon>
        <taxon>Croceifilum</taxon>
    </lineage>
</organism>
<gene>
    <name evidence="2" type="ORF">J2Z48_002646</name>
</gene>
<accession>A0AAJ1THB4</accession>
<dbReference type="Proteomes" id="UP001238450">
    <property type="component" value="Unassembled WGS sequence"/>
</dbReference>
<keyword evidence="1" id="KW-0472">Membrane</keyword>
<name>A0AAJ1THB4_9BACL</name>
<dbReference type="AlphaFoldDB" id="A0AAJ1THB4"/>
<dbReference type="InterPro" id="IPR006485">
    <property type="entry name" value="Phage-like_holin"/>
</dbReference>
<keyword evidence="1" id="KW-0812">Transmembrane</keyword>
<feature type="transmembrane region" description="Helical" evidence="1">
    <location>
        <begin position="36"/>
        <end position="55"/>
    </location>
</feature>
<protein>
    <submittedName>
        <fullName evidence="2">Phi LC3 family holin</fullName>
    </submittedName>
</protein>